<protein>
    <submittedName>
        <fullName evidence="1">Uncharacterized protein</fullName>
    </submittedName>
</protein>
<evidence type="ECO:0000313" key="2">
    <source>
        <dbReference type="Proteomes" id="UP000287188"/>
    </source>
</evidence>
<dbReference type="Proteomes" id="UP000287188">
    <property type="component" value="Unassembled WGS sequence"/>
</dbReference>
<name>A0A402ATT7_9CHLR</name>
<organism evidence="1 2">
    <name type="scientific">Dictyobacter kobayashii</name>
    <dbReference type="NCBI Taxonomy" id="2014872"/>
    <lineage>
        <taxon>Bacteria</taxon>
        <taxon>Bacillati</taxon>
        <taxon>Chloroflexota</taxon>
        <taxon>Ktedonobacteria</taxon>
        <taxon>Ktedonobacterales</taxon>
        <taxon>Dictyobacteraceae</taxon>
        <taxon>Dictyobacter</taxon>
    </lineage>
</organism>
<proteinExistence type="predicted"/>
<comment type="caution">
    <text evidence="1">The sequence shown here is derived from an EMBL/GenBank/DDBJ whole genome shotgun (WGS) entry which is preliminary data.</text>
</comment>
<gene>
    <name evidence="1" type="ORF">KDK_63760</name>
</gene>
<evidence type="ECO:0000313" key="1">
    <source>
        <dbReference type="EMBL" id="GCE22576.1"/>
    </source>
</evidence>
<sequence length="257" mass="28082">MSLSTDRILTRNTIATGFDFQADLATQTSHFSIYYATSLSASDGNKYAQYVAQQCEKDYTQLQSFFANVTIPDNSLPFNILVGPNIPGAYHHGCSDTDLYCDAVDDPEELNMLVVAEEVEVFEAVQGKGWDCGATNGEALSRALAEELHTTQNAGFLIAPAWINSRRRDYISTNESTDQDTFANACGLLFLNWLHTKLAYSWTDIVQQGAPTLGQTYAALTGKPASQAFTDFLAAINQLFPAGTTADVTTNNPFRQA</sequence>
<accession>A0A402ATT7</accession>
<keyword evidence="2" id="KW-1185">Reference proteome</keyword>
<dbReference type="AlphaFoldDB" id="A0A402ATT7"/>
<reference evidence="2" key="1">
    <citation type="submission" date="2018-12" db="EMBL/GenBank/DDBJ databases">
        <title>Tengunoibacter tsumagoiensis gen. nov., sp. nov., Dictyobacter kobayashii sp. nov., D. alpinus sp. nov., and D. joshuensis sp. nov. and description of Dictyobacteraceae fam. nov. within the order Ktedonobacterales isolated from Tengu-no-mugimeshi.</title>
        <authorList>
            <person name="Wang C.M."/>
            <person name="Zheng Y."/>
            <person name="Sakai Y."/>
            <person name="Toyoda A."/>
            <person name="Minakuchi Y."/>
            <person name="Abe K."/>
            <person name="Yokota A."/>
            <person name="Yabe S."/>
        </authorList>
    </citation>
    <scope>NUCLEOTIDE SEQUENCE [LARGE SCALE GENOMIC DNA]</scope>
    <source>
        <strain evidence="2">Uno11</strain>
    </source>
</reference>
<dbReference type="EMBL" id="BIFS01000002">
    <property type="protein sequence ID" value="GCE22576.1"/>
    <property type="molecule type" value="Genomic_DNA"/>
</dbReference>